<accession>A0ABR2G0S6</accession>
<dbReference type="Proteomes" id="UP001472677">
    <property type="component" value="Unassembled WGS sequence"/>
</dbReference>
<evidence type="ECO:0000313" key="2">
    <source>
        <dbReference type="Proteomes" id="UP001472677"/>
    </source>
</evidence>
<keyword evidence="2" id="KW-1185">Reference proteome</keyword>
<dbReference type="EMBL" id="JBBPBM010000004">
    <property type="protein sequence ID" value="KAK8590119.1"/>
    <property type="molecule type" value="Genomic_DNA"/>
</dbReference>
<name>A0ABR2G0S6_9ROSI</name>
<organism evidence="1 2">
    <name type="scientific">Hibiscus sabdariffa</name>
    <name type="common">roselle</name>
    <dbReference type="NCBI Taxonomy" id="183260"/>
    <lineage>
        <taxon>Eukaryota</taxon>
        <taxon>Viridiplantae</taxon>
        <taxon>Streptophyta</taxon>
        <taxon>Embryophyta</taxon>
        <taxon>Tracheophyta</taxon>
        <taxon>Spermatophyta</taxon>
        <taxon>Magnoliopsida</taxon>
        <taxon>eudicotyledons</taxon>
        <taxon>Gunneridae</taxon>
        <taxon>Pentapetalae</taxon>
        <taxon>rosids</taxon>
        <taxon>malvids</taxon>
        <taxon>Malvales</taxon>
        <taxon>Malvaceae</taxon>
        <taxon>Malvoideae</taxon>
        <taxon>Hibiscus</taxon>
    </lineage>
</organism>
<gene>
    <name evidence="1" type="ORF">V6N12_024502</name>
</gene>
<proteinExistence type="predicted"/>
<reference evidence="1 2" key="1">
    <citation type="journal article" date="2024" name="G3 (Bethesda)">
        <title>Genome assembly of Hibiscus sabdariffa L. provides insights into metabolisms of medicinal natural products.</title>
        <authorList>
            <person name="Kim T."/>
        </authorList>
    </citation>
    <scope>NUCLEOTIDE SEQUENCE [LARGE SCALE GENOMIC DNA]</scope>
    <source>
        <strain evidence="1">TK-2024</strain>
        <tissue evidence="1">Old leaves</tissue>
    </source>
</reference>
<evidence type="ECO:0000313" key="1">
    <source>
        <dbReference type="EMBL" id="KAK8590119.1"/>
    </source>
</evidence>
<sequence length="99" mass="10951">MGLGSNLLDKGTLMVDGQPFHVFNNPLQFSGNNDGPICVGSSMMDVQMGLDTEDNPIEHLDKRSRKNFDSDGLIPPHEPSVLFEKNVLVDLTDQARREP</sequence>
<protein>
    <submittedName>
        <fullName evidence="1">Uncharacterized protein</fullName>
    </submittedName>
</protein>
<comment type="caution">
    <text evidence="1">The sequence shown here is derived from an EMBL/GenBank/DDBJ whole genome shotgun (WGS) entry which is preliminary data.</text>
</comment>